<dbReference type="Gene3D" id="3.40.190.10">
    <property type="entry name" value="Periplasmic binding protein-like II"/>
    <property type="match status" value="1"/>
</dbReference>
<dbReference type="InterPro" id="IPR005064">
    <property type="entry name" value="BUG"/>
</dbReference>
<evidence type="ECO:0000256" key="1">
    <source>
        <dbReference type="ARBA" id="ARBA00006987"/>
    </source>
</evidence>
<proteinExistence type="inferred from homology"/>
<name>A0A4Z0BR04_9BURK</name>
<keyword evidence="3" id="KW-1185">Reference proteome</keyword>
<dbReference type="AlphaFoldDB" id="A0A4Z0BR04"/>
<sequence length="373" mass="39307">MGRGGECPGLTPCPEPAKNRKACPLYGQLAGSILIQLKPISGDYMLKRAFLRRLVLGAGAAACALSLTPAALAQGDYPNKPVRIIVSFAPGGLTDLIARAIQPKLQEGLGQPVVVENRPGAGGTVAEAQLVRAAPDGYTLLLSADSVPANPHLVPNLPYDALKDMTPVALLTRIPLVMLVNNNVPAKNLKEFVAYAKANPGKLSFASPGIGTSNHLYSEVFKDMVGIEMPHVAYKGGGPAMTDLLGGHVQALLISSTLAAPQVAAGKVKALAVTSDKRLAKLPDVPTFAEAGYADFKPQQWNGLFVPAGTPAPVVERIRSEFTKAIQSPEVQTRLAELNAEPVMSSQAEFASMLKRETESLGKVIKDRGIKVQ</sequence>
<dbReference type="Pfam" id="PF03401">
    <property type="entry name" value="TctC"/>
    <property type="match status" value="1"/>
</dbReference>
<organism evidence="2 3">
    <name type="scientific">Ramlibacter rhizophilus</name>
    <dbReference type="NCBI Taxonomy" id="1781167"/>
    <lineage>
        <taxon>Bacteria</taxon>
        <taxon>Pseudomonadati</taxon>
        <taxon>Pseudomonadota</taxon>
        <taxon>Betaproteobacteria</taxon>
        <taxon>Burkholderiales</taxon>
        <taxon>Comamonadaceae</taxon>
        <taxon>Ramlibacter</taxon>
    </lineage>
</organism>
<dbReference type="CDD" id="cd13578">
    <property type="entry name" value="PBP2_Bug27"/>
    <property type="match status" value="1"/>
</dbReference>
<dbReference type="PANTHER" id="PTHR42928:SF5">
    <property type="entry name" value="BLR1237 PROTEIN"/>
    <property type="match status" value="1"/>
</dbReference>
<evidence type="ECO:0000313" key="3">
    <source>
        <dbReference type="Proteomes" id="UP000297564"/>
    </source>
</evidence>
<dbReference type="SUPFAM" id="SSF53850">
    <property type="entry name" value="Periplasmic binding protein-like II"/>
    <property type="match status" value="1"/>
</dbReference>
<accession>A0A4Z0BR04</accession>
<dbReference type="Gene3D" id="3.40.190.150">
    <property type="entry name" value="Bordetella uptake gene, domain 1"/>
    <property type="match status" value="1"/>
</dbReference>
<dbReference type="PANTHER" id="PTHR42928">
    <property type="entry name" value="TRICARBOXYLATE-BINDING PROTEIN"/>
    <property type="match status" value="1"/>
</dbReference>
<dbReference type="Proteomes" id="UP000297564">
    <property type="component" value="Unassembled WGS sequence"/>
</dbReference>
<comment type="caution">
    <text evidence="2">The sequence shown here is derived from an EMBL/GenBank/DDBJ whole genome shotgun (WGS) entry which is preliminary data.</text>
</comment>
<comment type="similarity">
    <text evidence="1">Belongs to the UPF0065 (bug) family.</text>
</comment>
<dbReference type="EMBL" id="SMLL01000003">
    <property type="protein sequence ID" value="TFZ01261.1"/>
    <property type="molecule type" value="Genomic_DNA"/>
</dbReference>
<gene>
    <name evidence="2" type="ORF">EZ242_07720</name>
</gene>
<protein>
    <submittedName>
        <fullName evidence="2">Tripartite tricarboxylate transporter substrate binding protein</fullName>
    </submittedName>
</protein>
<dbReference type="InterPro" id="IPR042100">
    <property type="entry name" value="Bug_dom1"/>
</dbReference>
<evidence type="ECO:0000313" key="2">
    <source>
        <dbReference type="EMBL" id="TFZ01261.1"/>
    </source>
</evidence>
<dbReference type="PIRSF" id="PIRSF017082">
    <property type="entry name" value="YflP"/>
    <property type="match status" value="1"/>
</dbReference>
<reference evidence="2 3" key="1">
    <citation type="submission" date="2019-03" db="EMBL/GenBank/DDBJ databases">
        <title>Ramlibacter rhizophilus CCTCC AB2015357, whole genome shotgun sequence.</title>
        <authorList>
            <person name="Zhang X."/>
            <person name="Feng G."/>
            <person name="Zhu H."/>
        </authorList>
    </citation>
    <scope>NUCLEOTIDE SEQUENCE [LARGE SCALE GENOMIC DNA]</scope>
    <source>
        <strain evidence="2 3">CCTCC AB2015357</strain>
    </source>
</reference>
<dbReference type="OrthoDB" id="8679153at2"/>